<evidence type="ECO:0000256" key="5">
    <source>
        <dbReference type="ARBA" id="ARBA00022989"/>
    </source>
</evidence>
<organism evidence="9 10">
    <name type="scientific">Paenibacillus algicola</name>
    <dbReference type="NCBI Taxonomy" id="2565926"/>
    <lineage>
        <taxon>Bacteria</taxon>
        <taxon>Bacillati</taxon>
        <taxon>Bacillota</taxon>
        <taxon>Bacilli</taxon>
        <taxon>Bacillales</taxon>
        <taxon>Paenibacillaceae</taxon>
        <taxon>Paenibacillus</taxon>
    </lineage>
</organism>
<comment type="similarity">
    <text evidence="7">Belongs to the binding-protein-dependent transport system permease family.</text>
</comment>
<protein>
    <submittedName>
        <fullName evidence="9">Binding-protein-dependent transport systems inner membrane component</fullName>
    </submittedName>
</protein>
<dbReference type="InterPro" id="IPR050809">
    <property type="entry name" value="UgpAE/MalFG_permease"/>
</dbReference>
<evidence type="ECO:0000256" key="6">
    <source>
        <dbReference type="ARBA" id="ARBA00023136"/>
    </source>
</evidence>
<sequence>MNKLKLPALRPYVRHKYLVLLFLPAFLYYVMFHYVPIYGLQIAFKDYVFSKGIWGSEWVGLEHFRDIFGMESFWQVFRNTLIISAYKLLFGFPAPIILAILLNEIRLVFFKRIVQTVSYMPHFLSWVVIASLFIQFLSPSIGPLNAVIKWLGFDPIYFMADPKWFRTVLVVTDMWKEIGWSSIIYLAALTGINPELYEASKVDGANRYHNIRFITLPSMMPVITIMFIFAIGKLVNDDFDQVFNMYNSAVYEVGDVLSTYTYRRGLVDMEYSFATAVGLFKNVVAFTLIVITNAIVKRVNDYGLW</sequence>
<dbReference type="OrthoDB" id="9785836at2"/>
<dbReference type="Pfam" id="PF00528">
    <property type="entry name" value="BPD_transp_1"/>
    <property type="match status" value="1"/>
</dbReference>
<feature type="transmembrane region" description="Helical" evidence="7">
    <location>
        <begin position="174"/>
        <end position="192"/>
    </location>
</feature>
<feature type="transmembrane region" description="Helical" evidence="7">
    <location>
        <begin position="123"/>
        <end position="141"/>
    </location>
</feature>
<feature type="transmembrane region" description="Helical" evidence="7">
    <location>
        <begin position="271"/>
        <end position="296"/>
    </location>
</feature>
<evidence type="ECO:0000259" key="8">
    <source>
        <dbReference type="PROSITE" id="PS50928"/>
    </source>
</evidence>
<proteinExistence type="inferred from homology"/>
<dbReference type="InterPro" id="IPR035906">
    <property type="entry name" value="MetI-like_sf"/>
</dbReference>
<gene>
    <name evidence="9" type="ORF">E6C60_0178</name>
</gene>
<evidence type="ECO:0000256" key="3">
    <source>
        <dbReference type="ARBA" id="ARBA00022475"/>
    </source>
</evidence>
<keyword evidence="10" id="KW-1185">Reference proteome</keyword>
<evidence type="ECO:0000313" key="10">
    <source>
        <dbReference type="Proteomes" id="UP000300879"/>
    </source>
</evidence>
<dbReference type="Gene3D" id="1.10.3720.10">
    <property type="entry name" value="MetI-like"/>
    <property type="match status" value="1"/>
</dbReference>
<keyword evidence="6 7" id="KW-0472">Membrane</keyword>
<reference evidence="9 10" key="1">
    <citation type="submission" date="2019-05" db="EMBL/GenBank/DDBJ databases">
        <authorList>
            <person name="Chen C."/>
        </authorList>
    </citation>
    <scope>NUCLEOTIDE SEQUENCE [LARGE SCALE GENOMIC DNA]</scope>
    <source>
        <strain evidence="9 10">HB172198</strain>
    </source>
</reference>
<dbReference type="AlphaFoldDB" id="A0A4V1G3E4"/>
<evidence type="ECO:0000256" key="4">
    <source>
        <dbReference type="ARBA" id="ARBA00022692"/>
    </source>
</evidence>
<dbReference type="PANTHER" id="PTHR43227:SF11">
    <property type="entry name" value="BLL4140 PROTEIN"/>
    <property type="match status" value="1"/>
</dbReference>
<evidence type="ECO:0000256" key="2">
    <source>
        <dbReference type="ARBA" id="ARBA00022448"/>
    </source>
</evidence>
<keyword evidence="5 7" id="KW-1133">Transmembrane helix</keyword>
<dbReference type="CDD" id="cd06261">
    <property type="entry name" value="TM_PBP2"/>
    <property type="match status" value="1"/>
</dbReference>
<keyword evidence="2 7" id="KW-0813">Transport</keyword>
<feature type="transmembrane region" description="Helical" evidence="7">
    <location>
        <begin position="81"/>
        <end position="102"/>
    </location>
</feature>
<dbReference type="Proteomes" id="UP000300879">
    <property type="component" value="Chromosome"/>
</dbReference>
<evidence type="ECO:0000313" key="9">
    <source>
        <dbReference type="EMBL" id="QCT00904.1"/>
    </source>
</evidence>
<feature type="transmembrane region" description="Helical" evidence="7">
    <location>
        <begin position="213"/>
        <end position="235"/>
    </location>
</feature>
<dbReference type="SUPFAM" id="SSF161098">
    <property type="entry name" value="MetI-like"/>
    <property type="match status" value="1"/>
</dbReference>
<feature type="domain" description="ABC transmembrane type-1" evidence="8">
    <location>
        <begin position="77"/>
        <end position="292"/>
    </location>
</feature>
<dbReference type="EMBL" id="CP040396">
    <property type="protein sequence ID" value="QCT00904.1"/>
    <property type="molecule type" value="Genomic_DNA"/>
</dbReference>
<dbReference type="GO" id="GO:0005886">
    <property type="term" value="C:plasma membrane"/>
    <property type="evidence" value="ECO:0007669"/>
    <property type="project" value="UniProtKB-SubCell"/>
</dbReference>
<accession>A0A4V1G3E4</accession>
<keyword evidence="4 7" id="KW-0812">Transmembrane</keyword>
<evidence type="ECO:0000256" key="7">
    <source>
        <dbReference type="RuleBase" id="RU363032"/>
    </source>
</evidence>
<dbReference type="PROSITE" id="PS50928">
    <property type="entry name" value="ABC_TM1"/>
    <property type="match status" value="1"/>
</dbReference>
<dbReference type="GO" id="GO:0055085">
    <property type="term" value="P:transmembrane transport"/>
    <property type="evidence" value="ECO:0007669"/>
    <property type="project" value="InterPro"/>
</dbReference>
<feature type="transmembrane region" description="Helical" evidence="7">
    <location>
        <begin position="20"/>
        <end position="44"/>
    </location>
</feature>
<keyword evidence="3" id="KW-1003">Cell membrane</keyword>
<evidence type="ECO:0000256" key="1">
    <source>
        <dbReference type="ARBA" id="ARBA00004651"/>
    </source>
</evidence>
<dbReference type="KEGG" id="palo:E6C60_0178"/>
<dbReference type="RefSeq" id="WP_138224039.1">
    <property type="nucleotide sequence ID" value="NZ_CP040396.1"/>
</dbReference>
<dbReference type="PANTHER" id="PTHR43227">
    <property type="entry name" value="BLL4140 PROTEIN"/>
    <property type="match status" value="1"/>
</dbReference>
<comment type="subcellular location">
    <subcellularLocation>
        <location evidence="1 7">Cell membrane</location>
        <topology evidence="1 7">Multi-pass membrane protein</topology>
    </subcellularLocation>
</comment>
<dbReference type="InterPro" id="IPR000515">
    <property type="entry name" value="MetI-like"/>
</dbReference>
<name>A0A4V1G3E4_9BACL</name>